<dbReference type="Ensembl" id="ENSPTXT00000009260.1">
    <property type="protein sequence ID" value="ENSPTXP00000008952.1"/>
    <property type="gene ID" value="ENSPTXG00000006447.1"/>
</dbReference>
<protein>
    <submittedName>
        <fullName evidence="2">Uncharacterized protein</fullName>
    </submittedName>
</protein>
<feature type="transmembrane region" description="Helical" evidence="1">
    <location>
        <begin position="6"/>
        <end position="22"/>
    </location>
</feature>
<dbReference type="AlphaFoldDB" id="A0A670YHJ2"/>
<evidence type="ECO:0000313" key="3">
    <source>
        <dbReference type="Proteomes" id="UP000472273"/>
    </source>
</evidence>
<organism evidence="2 3">
    <name type="scientific">Pseudonaja textilis</name>
    <name type="common">Eastern brown snake</name>
    <dbReference type="NCBI Taxonomy" id="8673"/>
    <lineage>
        <taxon>Eukaryota</taxon>
        <taxon>Metazoa</taxon>
        <taxon>Chordata</taxon>
        <taxon>Craniata</taxon>
        <taxon>Vertebrata</taxon>
        <taxon>Euteleostomi</taxon>
        <taxon>Lepidosauria</taxon>
        <taxon>Squamata</taxon>
        <taxon>Bifurcata</taxon>
        <taxon>Unidentata</taxon>
        <taxon>Episquamata</taxon>
        <taxon>Toxicofera</taxon>
        <taxon>Serpentes</taxon>
        <taxon>Colubroidea</taxon>
        <taxon>Elapidae</taxon>
        <taxon>Hydrophiinae</taxon>
        <taxon>Pseudonaja</taxon>
    </lineage>
</organism>
<keyword evidence="1" id="KW-0812">Transmembrane</keyword>
<dbReference type="Proteomes" id="UP000472273">
    <property type="component" value="Unplaced"/>
</dbReference>
<keyword evidence="1" id="KW-0472">Membrane</keyword>
<reference evidence="2" key="2">
    <citation type="submission" date="2025-09" db="UniProtKB">
        <authorList>
            <consortium name="Ensembl"/>
        </authorList>
    </citation>
    <scope>IDENTIFICATION</scope>
</reference>
<reference evidence="2" key="1">
    <citation type="submission" date="2025-08" db="UniProtKB">
        <authorList>
            <consortium name="Ensembl"/>
        </authorList>
    </citation>
    <scope>IDENTIFICATION</scope>
</reference>
<accession>A0A670YHJ2</accession>
<sequence length="76" mass="8887">MVPISILFLFILIMMLLFKMGNPWKKTSKDFPPGPRPLPVVGNLHIMDLKKPYQTMLEYPNMEAAWVKESHFKALR</sequence>
<dbReference type="GeneTree" id="ENSGT00990000213193"/>
<name>A0A670YHJ2_PSETE</name>
<keyword evidence="3" id="KW-1185">Reference proteome</keyword>
<evidence type="ECO:0000313" key="2">
    <source>
        <dbReference type="Ensembl" id="ENSPTXP00000008952.1"/>
    </source>
</evidence>
<keyword evidence="1" id="KW-1133">Transmembrane helix</keyword>
<proteinExistence type="predicted"/>
<evidence type="ECO:0000256" key="1">
    <source>
        <dbReference type="SAM" id="Phobius"/>
    </source>
</evidence>